<dbReference type="Proteomes" id="UP001164746">
    <property type="component" value="Chromosome 6"/>
</dbReference>
<protein>
    <submittedName>
        <fullName evidence="2">Uncharacterized protein</fullName>
    </submittedName>
</protein>
<feature type="coiled-coil region" evidence="1">
    <location>
        <begin position="40"/>
        <end position="71"/>
    </location>
</feature>
<sequence length="271" mass="31530">MICGRCLHSKHLPCGQEVVDLLHERVTIDFEKVSTMKSVLTEVRNEILTLKDEAENSKENYKKNADKCMQECMELGTKIKQRVDELTSFISDKITKKQDENQSTYSRITKTCNENLTWCVNEERKIEDFVDKNFARYLFLMSRRFENVISEVRSCIRETKHKNTFKWSSFKENKVILKCMFEDFEEVCEHQEEVTGSDDGNDYDFVASTNKINKTRLELTALLNQVKQDLDRSEKGLNPLGQFTSGAARTQGFLAIHISSISHLHSRMVFK</sequence>
<accession>A0ABY7EIT3</accession>
<evidence type="ECO:0000256" key="1">
    <source>
        <dbReference type="SAM" id="Coils"/>
    </source>
</evidence>
<reference evidence="2" key="1">
    <citation type="submission" date="2022-11" db="EMBL/GenBank/DDBJ databases">
        <title>Centuries of genome instability and evolution in soft-shell clam transmissible cancer (bioRxiv).</title>
        <authorList>
            <person name="Hart S.F.M."/>
            <person name="Yonemitsu M.A."/>
            <person name="Giersch R.M."/>
            <person name="Beal B.F."/>
            <person name="Arriagada G."/>
            <person name="Davis B.W."/>
            <person name="Ostrander E.A."/>
            <person name="Goff S.P."/>
            <person name="Metzger M.J."/>
        </authorList>
    </citation>
    <scope>NUCLEOTIDE SEQUENCE</scope>
    <source>
        <strain evidence="2">MELC-2E11</strain>
        <tissue evidence="2">Siphon/mantle</tissue>
    </source>
</reference>
<keyword evidence="1" id="KW-0175">Coiled coil</keyword>
<keyword evidence="3" id="KW-1185">Reference proteome</keyword>
<organism evidence="2 3">
    <name type="scientific">Mya arenaria</name>
    <name type="common">Soft-shell clam</name>
    <dbReference type="NCBI Taxonomy" id="6604"/>
    <lineage>
        <taxon>Eukaryota</taxon>
        <taxon>Metazoa</taxon>
        <taxon>Spiralia</taxon>
        <taxon>Lophotrochozoa</taxon>
        <taxon>Mollusca</taxon>
        <taxon>Bivalvia</taxon>
        <taxon>Autobranchia</taxon>
        <taxon>Heteroconchia</taxon>
        <taxon>Euheterodonta</taxon>
        <taxon>Imparidentia</taxon>
        <taxon>Neoheterodontei</taxon>
        <taxon>Myida</taxon>
        <taxon>Myoidea</taxon>
        <taxon>Myidae</taxon>
        <taxon>Mya</taxon>
    </lineage>
</organism>
<gene>
    <name evidence="2" type="ORF">MAR_018790</name>
</gene>
<feature type="non-terminal residue" evidence="2">
    <location>
        <position position="271"/>
    </location>
</feature>
<dbReference type="EMBL" id="CP111017">
    <property type="protein sequence ID" value="WAR08832.1"/>
    <property type="molecule type" value="Genomic_DNA"/>
</dbReference>
<proteinExistence type="predicted"/>
<evidence type="ECO:0000313" key="3">
    <source>
        <dbReference type="Proteomes" id="UP001164746"/>
    </source>
</evidence>
<name>A0ABY7EIT3_MYAAR</name>
<evidence type="ECO:0000313" key="2">
    <source>
        <dbReference type="EMBL" id="WAR08832.1"/>
    </source>
</evidence>